<organism evidence="1 2">
    <name type="scientific">Trichinella zimbabwensis</name>
    <dbReference type="NCBI Taxonomy" id="268475"/>
    <lineage>
        <taxon>Eukaryota</taxon>
        <taxon>Metazoa</taxon>
        <taxon>Ecdysozoa</taxon>
        <taxon>Nematoda</taxon>
        <taxon>Enoplea</taxon>
        <taxon>Dorylaimia</taxon>
        <taxon>Trichinellida</taxon>
        <taxon>Trichinellidae</taxon>
        <taxon>Trichinella</taxon>
    </lineage>
</organism>
<comment type="caution">
    <text evidence="1">The sequence shown here is derived from an EMBL/GenBank/DDBJ whole genome shotgun (WGS) entry which is preliminary data.</text>
</comment>
<proteinExistence type="predicted"/>
<protein>
    <submittedName>
        <fullName evidence="1">Uncharacterized protein</fullName>
    </submittedName>
</protein>
<accession>A0A0V1HEK8</accession>
<name>A0A0V1HEK8_9BILA</name>
<evidence type="ECO:0000313" key="1">
    <source>
        <dbReference type="EMBL" id="KRZ08672.1"/>
    </source>
</evidence>
<sequence length="60" mass="6742">MQININVNYGLGALYNLIRSNVLYIVNVDEMRLLVGRCGAEQGQSHSSWAVHLLFTHAKI</sequence>
<dbReference type="Proteomes" id="UP000055024">
    <property type="component" value="Unassembled WGS sequence"/>
</dbReference>
<evidence type="ECO:0000313" key="2">
    <source>
        <dbReference type="Proteomes" id="UP000055024"/>
    </source>
</evidence>
<gene>
    <name evidence="1" type="ORF">T11_17119</name>
</gene>
<dbReference type="EMBL" id="JYDP01000083">
    <property type="protein sequence ID" value="KRZ08672.1"/>
    <property type="molecule type" value="Genomic_DNA"/>
</dbReference>
<keyword evidence="2" id="KW-1185">Reference proteome</keyword>
<reference evidence="1 2" key="1">
    <citation type="submission" date="2015-01" db="EMBL/GenBank/DDBJ databases">
        <title>Evolution of Trichinella species and genotypes.</title>
        <authorList>
            <person name="Korhonen P.K."/>
            <person name="Edoardo P."/>
            <person name="Giuseppe L.R."/>
            <person name="Gasser R.B."/>
        </authorList>
    </citation>
    <scope>NUCLEOTIDE SEQUENCE [LARGE SCALE GENOMIC DNA]</scope>
    <source>
        <strain evidence="1">ISS1029</strain>
    </source>
</reference>
<dbReference type="AlphaFoldDB" id="A0A0V1HEK8"/>